<dbReference type="Ensembl" id="ENSAPET00000013063.1">
    <property type="protein sequence ID" value="ENSAPEP00000012724.1"/>
    <property type="gene ID" value="ENSAPEG00000009058.1"/>
</dbReference>
<dbReference type="InterPro" id="IPR004244">
    <property type="entry name" value="Transposase_22"/>
</dbReference>
<dbReference type="InterPro" id="IPR042566">
    <property type="entry name" value="L1_C"/>
</dbReference>
<organism evidence="2 3">
    <name type="scientific">Amphiprion percula</name>
    <name type="common">Orange clownfish</name>
    <name type="synonym">Lutjanus percula</name>
    <dbReference type="NCBI Taxonomy" id="161767"/>
    <lineage>
        <taxon>Eukaryota</taxon>
        <taxon>Metazoa</taxon>
        <taxon>Chordata</taxon>
        <taxon>Craniata</taxon>
        <taxon>Vertebrata</taxon>
        <taxon>Euteleostomi</taxon>
        <taxon>Actinopterygii</taxon>
        <taxon>Neopterygii</taxon>
        <taxon>Teleostei</taxon>
        <taxon>Neoteleostei</taxon>
        <taxon>Acanthomorphata</taxon>
        <taxon>Ovalentaria</taxon>
        <taxon>Pomacentridae</taxon>
        <taxon>Amphiprion</taxon>
    </lineage>
</organism>
<evidence type="ECO:0000256" key="1">
    <source>
        <dbReference type="SAM" id="Coils"/>
    </source>
</evidence>
<evidence type="ECO:0000313" key="3">
    <source>
        <dbReference type="Proteomes" id="UP000265080"/>
    </source>
</evidence>
<dbReference type="GeneTree" id="ENSGT00940000160789"/>
<reference evidence="2" key="3">
    <citation type="submission" date="2025-09" db="UniProtKB">
        <authorList>
            <consortium name="Ensembl"/>
        </authorList>
    </citation>
    <scope>IDENTIFICATION</scope>
</reference>
<protein>
    <recommendedName>
        <fullName evidence="4">L1 transposable element RRM domain-containing protein</fullName>
    </recommendedName>
</protein>
<keyword evidence="1" id="KW-0175">Coiled coil</keyword>
<feature type="coiled-coil region" evidence="1">
    <location>
        <begin position="27"/>
        <end position="68"/>
    </location>
</feature>
<reference evidence="2" key="2">
    <citation type="submission" date="2025-08" db="UniProtKB">
        <authorList>
            <consortium name="Ensembl"/>
        </authorList>
    </citation>
    <scope>IDENTIFICATION</scope>
</reference>
<accession>A0A3P8SL04</accession>
<dbReference type="Gene3D" id="3.30.250.20">
    <property type="entry name" value="L1 transposable element, C-terminal domain"/>
    <property type="match status" value="1"/>
</dbReference>
<dbReference type="OMA" id="LICFARF"/>
<reference evidence="2 3" key="1">
    <citation type="submission" date="2018-03" db="EMBL/GenBank/DDBJ databases">
        <title>Finding Nemo's genes: A chromosome-scale reference assembly of the genome of the orange clownfish Amphiprion percula.</title>
        <authorList>
            <person name="Lehmann R."/>
        </authorList>
    </citation>
    <scope>NUCLEOTIDE SEQUENCE</scope>
</reference>
<dbReference type="AlphaFoldDB" id="A0A3P8SL04"/>
<dbReference type="PANTHER" id="PTHR11505">
    <property type="entry name" value="L1 TRANSPOSABLE ELEMENT-RELATED"/>
    <property type="match status" value="1"/>
</dbReference>
<evidence type="ECO:0000313" key="2">
    <source>
        <dbReference type="Ensembl" id="ENSAPEP00000012724.1"/>
    </source>
</evidence>
<proteinExistence type="predicted"/>
<dbReference type="Proteomes" id="UP000265080">
    <property type="component" value="Chromosome 24"/>
</dbReference>
<name>A0A3P8SL04_AMPPE</name>
<keyword evidence="3" id="KW-1185">Reference proteome</keyword>
<dbReference type="STRING" id="161767.ENSAPEP00000012724"/>
<sequence length="253" mass="30109">NEPAKLTDLETILHEIREFHHENFENLKEIKDNIRKTNNRIDEAEKWIVETEQRIQNLEETTLELMELQKQVQTRMMDLEGRVRRENVRIHGVKEGAEGNAQSMTTVVENLLGEKLDLPPSFELKLERAHRVLLLTYEHGIEELISKEELIKIAWQKKCFMYEERKVFLDHDYAPEILRKRKEYMEAKKVLREKNIRFQTLFPAKLRVFYEGEMRLYNTAEEGMKDMVAPGLQVDVLKPAEDWTDETSRGLDR</sequence>
<evidence type="ECO:0008006" key="4">
    <source>
        <dbReference type="Google" id="ProtNLM"/>
    </source>
</evidence>